<dbReference type="InterPro" id="IPR002562">
    <property type="entry name" value="3'-5'_exonuclease_dom"/>
</dbReference>
<dbReference type="RefSeq" id="WP_331255837.1">
    <property type="nucleotide sequence ID" value="NZ_CP133270.1"/>
</dbReference>
<feature type="domain" description="3'-5' exonuclease" evidence="1">
    <location>
        <begin position="4"/>
        <end position="173"/>
    </location>
</feature>
<proteinExistence type="predicted"/>
<dbReference type="Gene3D" id="3.30.420.10">
    <property type="entry name" value="Ribonuclease H-like superfamily/Ribonuclease H"/>
    <property type="match status" value="1"/>
</dbReference>
<protein>
    <submittedName>
        <fullName evidence="2">Ribonuclease D</fullName>
    </submittedName>
</protein>
<dbReference type="EMBL" id="CP133270">
    <property type="protein sequence ID" value="WVX67036.1"/>
    <property type="molecule type" value="Genomic_DNA"/>
</dbReference>
<dbReference type="PANTHER" id="PTHR47649:SF1">
    <property type="entry name" value="RIBONUCLEASE D"/>
    <property type="match status" value="1"/>
</dbReference>
<dbReference type="SUPFAM" id="SSF53098">
    <property type="entry name" value="Ribonuclease H-like"/>
    <property type="match status" value="1"/>
</dbReference>
<keyword evidence="3" id="KW-1185">Reference proteome</keyword>
<organism evidence="2 3">
    <name type="scientific">Candidatus Bealeia paramacronuclearis</name>
    <dbReference type="NCBI Taxonomy" id="1921001"/>
    <lineage>
        <taxon>Bacteria</taxon>
        <taxon>Pseudomonadati</taxon>
        <taxon>Pseudomonadota</taxon>
        <taxon>Alphaproteobacteria</taxon>
        <taxon>Holosporales</taxon>
        <taxon>Holosporaceae</taxon>
        <taxon>Candidatus Bealeia</taxon>
    </lineage>
</organism>
<evidence type="ECO:0000313" key="3">
    <source>
        <dbReference type="Proteomes" id="UP001330434"/>
    </source>
</evidence>
<dbReference type="InterPro" id="IPR051086">
    <property type="entry name" value="RNase_D-like"/>
</dbReference>
<dbReference type="Proteomes" id="UP001330434">
    <property type="component" value="Chromosome"/>
</dbReference>
<reference evidence="2 3" key="1">
    <citation type="journal article" date="2024" name="Environ. Microbiol.">
        <title>Novel evolutionary insights on the interactions of the Holosporales (Alphaproteobacteria) with eukaryotic hosts from comparative genomics.</title>
        <authorList>
            <person name="Giovannini M."/>
            <person name="Petroni G."/>
            <person name="Castelli M."/>
        </authorList>
    </citation>
    <scope>NUCLEOTIDE SEQUENCE [LARGE SCALE GENOMIC DNA]</scope>
    <source>
        <strain evidence="2 3">US_Bl 15I1</strain>
    </source>
</reference>
<name>A0ABZ2C5Y8_9PROT</name>
<dbReference type="PANTHER" id="PTHR47649">
    <property type="entry name" value="RIBONUCLEASE D"/>
    <property type="match status" value="1"/>
</dbReference>
<accession>A0ABZ2C5Y8</accession>
<dbReference type="InterPro" id="IPR036397">
    <property type="entry name" value="RNaseH_sf"/>
</dbReference>
<evidence type="ECO:0000313" key="2">
    <source>
        <dbReference type="EMBL" id="WVX67036.1"/>
    </source>
</evidence>
<dbReference type="CDD" id="cd06142">
    <property type="entry name" value="RNaseD_exo"/>
    <property type="match status" value="1"/>
</dbReference>
<dbReference type="InterPro" id="IPR012337">
    <property type="entry name" value="RNaseH-like_sf"/>
</dbReference>
<dbReference type="Pfam" id="PF01612">
    <property type="entry name" value="DNA_pol_A_exo1"/>
    <property type="match status" value="1"/>
</dbReference>
<sequence>MQNPNIHLYLNDLPDDFEPGEVVAIDTETLGLNLHRDRLCVAQISKGDGHCYLVQFSQGSDYAAPNLKAILTNPKIQKIFHFARFDVAAFYQYLGVETENIYCTKIASRLTRTYADRHGLKDLCKSILGIEISKQEQTSDWGSPELSPSQMEYAATDVLYLHKLRQKLEALLIRENRKSEADKCFDFIMTRAKLDLMGWNDQDIFAHI</sequence>
<dbReference type="SMART" id="SM00474">
    <property type="entry name" value="35EXOc"/>
    <property type="match status" value="1"/>
</dbReference>
<evidence type="ECO:0000259" key="1">
    <source>
        <dbReference type="SMART" id="SM00474"/>
    </source>
</evidence>
<gene>
    <name evidence="2" type="ORF">Bealeia1_01232</name>
</gene>